<organism evidence="7">
    <name type="scientific">Leveillula taurica associated virga-like virus 1</name>
    <dbReference type="NCBI Taxonomy" id="2754865"/>
    <lineage>
        <taxon>Viruses</taxon>
        <taxon>Riboviria</taxon>
        <taxon>Orthornavirae</taxon>
        <taxon>Kitrinoviricota</taxon>
        <taxon>Alsuviricetes</taxon>
        <taxon>Martellivirales</taxon>
        <taxon>Virgaviridae</taxon>
    </lineage>
</organism>
<evidence type="ECO:0000256" key="3">
    <source>
        <dbReference type="ARBA" id="ARBA00022801"/>
    </source>
</evidence>
<dbReference type="GO" id="GO:0016556">
    <property type="term" value="P:mRNA modification"/>
    <property type="evidence" value="ECO:0007669"/>
    <property type="project" value="InterPro"/>
</dbReference>
<dbReference type="InterPro" id="IPR027417">
    <property type="entry name" value="P-loop_NTPase"/>
</dbReference>
<dbReference type="GO" id="GO:0008174">
    <property type="term" value="F:mRNA methyltransferase activity"/>
    <property type="evidence" value="ECO:0007669"/>
    <property type="project" value="UniProtKB-UniRule"/>
</dbReference>
<evidence type="ECO:0000259" key="5">
    <source>
        <dbReference type="PROSITE" id="PS51657"/>
    </source>
</evidence>
<dbReference type="GO" id="GO:0005524">
    <property type="term" value="F:ATP binding"/>
    <property type="evidence" value="ECO:0007669"/>
    <property type="project" value="UniProtKB-KW"/>
</dbReference>
<sequence length="1126" mass="125570">MTSYVSFGDDKEILPAPDSSSYNVAAAASLSNVTGDLIDNAVNHVLKEKGLPGPTEHMIRGMLANDSNSAVARAYYHSMLAKPSLSTLDVLGKTELVLPYRFSDDKQLQMLREYAPEFSIKSVQRETHDHPMAAACRLVDRKLVYSRIPPNVSVSDVGGSIIPLVLAGNLGNPVHSCSPIVDRKDPGRDKLNRLRVKQISADPHQREVVRAAARRYLNRDSEAMCDNVVQKCSHKSVAISCIHVYDIPMEDWPGIMSNKGSTLVEGCMLFPQSVYSVTAGEIPYAGARYEINVVKNTFSMGFINSAAWWYSHKLSDYVKYGVDQVLYHASGTYSYKIVERRGDTIYYRILKVALPSEFQPLPVYRVPGVPMVRVNGFPVQRVTGSARDRDLVGILSKHARRCEHLFPAVLWHDMLGHAKECAERGTLTYERMVNYYRTVAPRQSINGVIVAGGTTVEDLNQLVALIVHVALFAYLSVAKTKIETEALTHFEIEDREAYTRGNFVEAMAAMGRTLKSTLSLFVLPLEMCLNLMADKATDRMLATGFDWSFEPEYREVSMRKLIPTLFSSENDNNVVDDPVWFDSAFFNAPAAQIKDALADASTASLVLDCLGDVLPDDFISKLESKVASDEPEETEMVDEDNCDVERGRNNKDFGSVHGLTNALPGSVASIVSEDERFRRYASVQEAIVEAQEESKKSEAACADHFGRMMTSNSPNKKLIADWGEQFGNPDYWWVNDGIVQESVSGLKPEDFIHSALFIPHDYEGKRLLEVTEEKFEGISAGEHVTKVYKKIEANYTGWAYTNDSLMIYNGPAIVESMKASLSKSMDFQVVLMQGPPGCGKTTSIVEKALPSDIVLVPARKAAAETALRLAAKGKEYRSMAVNRVKTVDSYMVNRLVSARVSALKSDRLLADEAFMTREGRWLAAAALLEVSVIYAYGDENQIPHVPRAESASLFIKLQYQLSHHSYLTYRCPAELLACWNSVFDYKVRSTSEVRGEVNMCSTHVGLDVPDGCVMMGMYQADKKLLSAIYSGLSHKVKIMTVHESQGNTYEHVRLHRFDLRKRVDKLSLYDRPPYVLVAMSRSTHTFTYVSPDLDDLVSKWIKKGKDSRRIEACKDVATAGKTLEFL</sequence>
<protein>
    <submittedName>
        <fullName evidence="7">Putative RdRp</fullName>
    </submittedName>
</protein>
<feature type="domain" description="(+)RNA virus helicase C-terminal" evidence="5">
    <location>
        <begin position="809"/>
        <end position="1125"/>
    </location>
</feature>
<keyword evidence="3" id="KW-0378">Hydrolase</keyword>
<evidence type="ECO:0000256" key="2">
    <source>
        <dbReference type="ARBA" id="ARBA00022741"/>
    </source>
</evidence>
<dbReference type="Gene3D" id="3.40.50.300">
    <property type="entry name" value="P-loop containing nucleotide triphosphate hydrolases"/>
    <property type="match status" value="2"/>
</dbReference>
<evidence type="ECO:0000256" key="4">
    <source>
        <dbReference type="ARBA" id="ARBA00022840"/>
    </source>
</evidence>
<keyword evidence="4" id="KW-0067">ATP-binding</keyword>
<dbReference type="Pfam" id="PF01443">
    <property type="entry name" value="Viral_helicase1"/>
    <property type="match status" value="1"/>
</dbReference>
<evidence type="ECO:0000313" key="7">
    <source>
        <dbReference type="EMBL" id="QLL27729.1"/>
    </source>
</evidence>
<dbReference type="InterPro" id="IPR027351">
    <property type="entry name" value="(+)RNA_virus_helicase_core_dom"/>
</dbReference>
<reference evidence="7" key="1">
    <citation type="submission" date="2019-10" db="EMBL/GenBank/DDBJ databases">
        <title>The virome associated to Eryshiphales from vegetable crops in Italy.</title>
        <authorList>
            <person name="Chiapello M."/>
            <person name="Turina M."/>
        </authorList>
    </citation>
    <scope>NUCLEOTIDE SEQUENCE</scope>
    <source>
        <strain evidence="7">PM-A_DN36784</strain>
    </source>
</reference>
<dbReference type="PROSITE" id="PS51657">
    <property type="entry name" value="PSRV_HELICASE"/>
    <property type="match status" value="1"/>
</dbReference>
<dbReference type="GO" id="GO:0003723">
    <property type="term" value="F:RNA binding"/>
    <property type="evidence" value="ECO:0007669"/>
    <property type="project" value="InterPro"/>
</dbReference>
<accession>A0A7D6F368</accession>
<keyword evidence="1" id="KW-0808">Transferase</keyword>
<proteinExistence type="predicted"/>
<dbReference type="InterPro" id="IPR002588">
    <property type="entry name" value="Alphavirus-like_MT_dom"/>
</dbReference>
<dbReference type="PROSITE" id="PS51743">
    <property type="entry name" value="ALPHAVIRUS_MT"/>
    <property type="match status" value="1"/>
</dbReference>
<dbReference type="GO" id="GO:0016787">
    <property type="term" value="F:hydrolase activity"/>
    <property type="evidence" value="ECO:0007669"/>
    <property type="project" value="UniProtKB-KW"/>
</dbReference>
<name>A0A7D6F368_9VIRU</name>
<evidence type="ECO:0000256" key="1">
    <source>
        <dbReference type="ARBA" id="ARBA00022679"/>
    </source>
</evidence>
<evidence type="ECO:0000259" key="6">
    <source>
        <dbReference type="PROSITE" id="PS51743"/>
    </source>
</evidence>
<dbReference type="SUPFAM" id="SSF52540">
    <property type="entry name" value="P-loop containing nucleoside triphosphate hydrolases"/>
    <property type="match status" value="1"/>
</dbReference>
<dbReference type="EMBL" id="MN609856">
    <property type="protein sequence ID" value="QLL27729.1"/>
    <property type="molecule type" value="Genomic_RNA"/>
</dbReference>
<dbReference type="GO" id="GO:0006396">
    <property type="term" value="P:RNA processing"/>
    <property type="evidence" value="ECO:0007669"/>
    <property type="project" value="InterPro"/>
</dbReference>
<feature type="domain" description="Alphavirus-like MT" evidence="6">
    <location>
        <begin position="121"/>
        <end position="321"/>
    </location>
</feature>
<dbReference type="Pfam" id="PF01660">
    <property type="entry name" value="Vmethyltransf"/>
    <property type="match status" value="1"/>
</dbReference>
<keyword evidence="2" id="KW-0547">Nucleotide-binding</keyword>